<feature type="transmembrane region" description="Helical" evidence="1">
    <location>
        <begin position="118"/>
        <end position="136"/>
    </location>
</feature>
<name>A0A1F6TMT3_9BACT</name>
<feature type="transmembrane region" description="Helical" evidence="1">
    <location>
        <begin position="43"/>
        <end position="63"/>
    </location>
</feature>
<protein>
    <submittedName>
        <fullName evidence="2">Uncharacterized protein</fullName>
    </submittedName>
</protein>
<keyword evidence="1" id="KW-0472">Membrane</keyword>
<evidence type="ECO:0000256" key="1">
    <source>
        <dbReference type="SAM" id="Phobius"/>
    </source>
</evidence>
<comment type="caution">
    <text evidence="2">The sequence shown here is derived from an EMBL/GenBank/DDBJ whole genome shotgun (WGS) entry which is preliminary data.</text>
</comment>
<reference evidence="2 3" key="1">
    <citation type="journal article" date="2016" name="Nat. Commun.">
        <title>Thousands of microbial genomes shed light on interconnected biogeochemical processes in an aquifer system.</title>
        <authorList>
            <person name="Anantharaman K."/>
            <person name="Brown C.T."/>
            <person name="Hug L.A."/>
            <person name="Sharon I."/>
            <person name="Castelle C.J."/>
            <person name="Probst A.J."/>
            <person name="Thomas B.C."/>
            <person name="Singh A."/>
            <person name="Wilkins M.J."/>
            <person name="Karaoz U."/>
            <person name="Brodie E.L."/>
            <person name="Williams K.H."/>
            <person name="Hubbard S.S."/>
            <person name="Banfield J.F."/>
        </authorList>
    </citation>
    <scope>NUCLEOTIDE SEQUENCE [LARGE SCALE GENOMIC DNA]</scope>
</reference>
<dbReference type="AlphaFoldDB" id="A0A1F6TMT3"/>
<keyword evidence="1" id="KW-0812">Transmembrane</keyword>
<gene>
    <name evidence="2" type="ORF">A2121_02365</name>
</gene>
<dbReference type="Proteomes" id="UP000176484">
    <property type="component" value="Unassembled WGS sequence"/>
</dbReference>
<organism evidence="2 3">
    <name type="scientific">Candidatus Nomurabacteria bacterium GWB1_40_6</name>
    <dbReference type="NCBI Taxonomy" id="1801727"/>
    <lineage>
        <taxon>Bacteria</taxon>
        <taxon>Candidatus Nomuraibacteriota</taxon>
    </lineage>
</organism>
<dbReference type="EMBL" id="MFTD01000020">
    <property type="protein sequence ID" value="OGI46447.1"/>
    <property type="molecule type" value="Genomic_DNA"/>
</dbReference>
<evidence type="ECO:0000313" key="2">
    <source>
        <dbReference type="EMBL" id="OGI46447.1"/>
    </source>
</evidence>
<accession>A0A1F6TMT3</accession>
<evidence type="ECO:0000313" key="3">
    <source>
        <dbReference type="Proteomes" id="UP000176484"/>
    </source>
</evidence>
<sequence>MKLLIKPVVLSLVGTGLWFLLRFLGLGDFIQGDEGGAMPSGTIAFLGVIYALLAAFTTANVWSQWVAVEEAVKTGDRQKFLQNRDKRIPRTLKALLLMFSIFLVTGFFLLYFKNPLPGGFSIFAVTMAVSAVWAVIMDLDDPFTGVWNVQIPEEWRERK</sequence>
<keyword evidence="1" id="KW-1133">Transmembrane helix</keyword>
<feature type="transmembrane region" description="Helical" evidence="1">
    <location>
        <begin position="94"/>
        <end position="112"/>
    </location>
</feature>
<proteinExistence type="predicted"/>